<reference evidence="4" key="1">
    <citation type="submission" date="2022-01" db="EMBL/GenBank/DDBJ databases">
        <title>Neisseria sp. ZJ104.</title>
        <authorList>
            <person name="Yang C."/>
        </authorList>
    </citation>
    <scope>NUCLEOTIDE SEQUENCE</scope>
    <source>
        <strain evidence="4">ZJ104</strain>
    </source>
</reference>
<dbReference type="InterPro" id="IPR020904">
    <property type="entry name" value="Sc_DH/Rdtase_CS"/>
</dbReference>
<evidence type="ECO:0000313" key="4">
    <source>
        <dbReference type="EMBL" id="MCF7528847.1"/>
    </source>
</evidence>
<dbReference type="PROSITE" id="PS00061">
    <property type="entry name" value="ADH_SHORT"/>
    <property type="match status" value="1"/>
</dbReference>
<evidence type="ECO:0000256" key="1">
    <source>
        <dbReference type="ARBA" id="ARBA00006484"/>
    </source>
</evidence>
<evidence type="ECO:0000256" key="3">
    <source>
        <dbReference type="RuleBase" id="RU000363"/>
    </source>
</evidence>
<dbReference type="InterPro" id="IPR002347">
    <property type="entry name" value="SDR_fam"/>
</dbReference>
<comment type="similarity">
    <text evidence="1 3">Belongs to the short-chain dehydrogenases/reductases (SDR) family.</text>
</comment>
<dbReference type="AlphaFoldDB" id="A0AAW5AGD2"/>
<dbReference type="SUPFAM" id="SSF51735">
    <property type="entry name" value="NAD(P)-binding Rossmann-fold domains"/>
    <property type="match status" value="1"/>
</dbReference>
<sequence length="275" mass="29860">MAILITGASAGFGEAMCRTFAAAGYAVIGAARRVEKLNQLAAELGGNFYALQMDVADTQSVRSALDSLPEPFREIDCLINNAGLALGLDAAHEADFADWETMIQTNIVGLAFLTRQVLPQMVARKSGYIMNLGSIAGTYPYPGGNVYGATKAFVRQFSLNLRADLAGTGVRVSNIEPGLCGDTEFSQVRFKGDEERAAKVYEHTQFILPQDIADTALWLYQRPAHMNVNTVEIMPVSQSFGALPVAKNPPPPTEKVQDFDKQSTSLFAKIKAWFK</sequence>
<evidence type="ECO:0000313" key="5">
    <source>
        <dbReference type="Proteomes" id="UP001201397"/>
    </source>
</evidence>
<keyword evidence="2" id="KW-0560">Oxidoreductase</keyword>
<dbReference type="PRINTS" id="PR00081">
    <property type="entry name" value="GDHRDH"/>
</dbReference>
<dbReference type="PANTHER" id="PTHR42901:SF1">
    <property type="entry name" value="ALCOHOL DEHYDROGENASE"/>
    <property type="match status" value="1"/>
</dbReference>
<dbReference type="CDD" id="cd05346">
    <property type="entry name" value="SDR_c5"/>
    <property type="match status" value="1"/>
</dbReference>
<gene>
    <name evidence="4" type="ORF">L4H06_01145</name>
</gene>
<dbReference type="Proteomes" id="UP001201397">
    <property type="component" value="Unassembled WGS sequence"/>
</dbReference>
<dbReference type="Gene3D" id="3.40.50.720">
    <property type="entry name" value="NAD(P)-binding Rossmann-like Domain"/>
    <property type="match status" value="1"/>
</dbReference>
<dbReference type="GO" id="GO:0016616">
    <property type="term" value="F:oxidoreductase activity, acting on the CH-OH group of donors, NAD or NADP as acceptor"/>
    <property type="evidence" value="ECO:0007669"/>
    <property type="project" value="UniProtKB-ARBA"/>
</dbReference>
<name>A0AAW5AGD2_9NEIS</name>
<comment type="caution">
    <text evidence="4">The sequence shown here is derived from an EMBL/GenBank/DDBJ whole genome shotgun (WGS) entry which is preliminary data.</text>
</comment>
<proteinExistence type="inferred from homology"/>
<dbReference type="Pfam" id="PF00106">
    <property type="entry name" value="adh_short"/>
    <property type="match status" value="1"/>
</dbReference>
<dbReference type="EMBL" id="JAKKDL010000001">
    <property type="protein sequence ID" value="MCF7528847.1"/>
    <property type="molecule type" value="Genomic_DNA"/>
</dbReference>
<evidence type="ECO:0000256" key="2">
    <source>
        <dbReference type="ARBA" id="ARBA00023002"/>
    </source>
</evidence>
<dbReference type="FunFam" id="3.40.50.720:FF:000047">
    <property type="entry name" value="NADP-dependent L-serine/L-allo-threonine dehydrogenase"/>
    <property type="match status" value="1"/>
</dbReference>
<dbReference type="RefSeq" id="WP_237092204.1">
    <property type="nucleotide sequence ID" value="NZ_JAKKDL010000001.1"/>
</dbReference>
<dbReference type="PANTHER" id="PTHR42901">
    <property type="entry name" value="ALCOHOL DEHYDROGENASE"/>
    <property type="match status" value="1"/>
</dbReference>
<accession>A0AAW5AGD2</accession>
<protein>
    <submittedName>
        <fullName evidence="4">SDR family oxidoreductase</fullName>
    </submittedName>
</protein>
<dbReference type="InterPro" id="IPR036291">
    <property type="entry name" value="NAD(P)-bd_dom_sf"/>
</dbReference>
<organism evidence="4 5">
    <name type="scientific">Neisseria lisongii</name>
    <dbReference type="NCBI Taxonomy" id="2912188"/>
    <lineage>
        <taxon>Bacteria</taxon>
        <taxon>Pseudomonadati</taxon>
        <taxon>Pseudomonadota</taxon>
        <taxon>Betaproteobacteria</taxon>
        <taxon>Neisseriales</taxon>
        <taxon>Neisseriaceae</taxon>
        <taxon>Neisseria</taxon>
    </lineage>
</organism>
<dbReference type="PRINTS" id="PR00080">
    <property type="entry name" value="SDRFAMILY"/>
</dbReference>